<feature type="domain" description="Resolvase/invertase-type recombinase catalytic" evidence="3">
    <location>
        <begin position="21"/>
        <end position="167"/>
    </location>
</feature>
<dbReference type="CDD" id="cd00338">
    <property type="entry name" value="Ser_Recombinase"/>
    <property type="match status" value="1"/>
</dbReference>
<dbReference type="SMART" id="SM00857">
    <property type="entry name" value="Resolvase"/>
    <property type="match status" value="1"/>
</dbReference>
<dbReference type="InterPro" id="IPR050639">
    <property type="entry name" value="SSR_resolvase"/>
</dbReference>
<keyword evidence="2" id="KW-0233">DNA recombination</keyword>
<dbReference type="InterPro" id="IPR038109">
    <property type="entry name" value="DNA_bind_recomb_sf"/>
</dbReference>
<reference evidence="5" key="1">
    <citation type="submission" date="2023-07" db="EMBL/GenBank/DDBJ databases">
        <title>30 novel species of actinomycetes from the DSMZ collection.</title>
        <authorList>
            <person name="Nouioui I."/>
        </authorList>
    </citation>
    <scope>NUCLEOTIDE SEQUENCE [LARGE SCALE GENOMIC DNA]</scope>
    <source>
        <strain evidence="5">DSM 41770</strain>
    </source>
</reference>
<evidence type="ECO:0000259" key="3">
    <source>
        <dbReference type="SMART" id="SM00857"/>
    </source>
</evidence>
<dbReference type="RefSeq" id="WP_311661628.1">
    <property type="nucleotide sequence ID" value="NZ_JAVREX010000029.1"/>
</dbReference>
<dbReference type="SUPFAM" id="SSF53041">
    <property type="entry name" value="Resolvase-like"/>
    <property type="match status" value="1"/>
</dbReference>
<comment type="caution">
    <text evidence="4">The sequence shown here is derived from an EMBL/GenBank/DDBJ whole genome shotgun (WGS) entry which is preliminary data.</text>
</comment>
<dbReference type="Proteomes" id="UP001183777">
    <property type="component" value="Unassembled WGS sequence"/>
</dbReference>
<dbReference type="InterPro" id="IPR036162">
    <property type="entry name" value="Resolvase-like_N_sf"/>
</dbReference>
<evidence type="ECO:0000313" key="5">
    <source>
        <dbReference type="Proteomes" id="UP001183777"/>
    </source>
</evidence>
<dbReference type="InterPro" id="IPR011109">
    <property type="entry name" value="DNA_bind_recombinase_dom"/>
</dbReference>
<gene>
    <name evidence="4" type="ORF">RM649_34760</name>
</gene>
<dbReference type="InterPro" id="IPR006119">
    <property type="entry name" value="Resolv_N"/>
</dbReference>
<evidence type="ECO:0000313" key="4">
    <source>
        <dbReference type="EMBL" id="MDT0432764.1"/>
    </source>
</evidence>
<dbReference type="Pfam" id="PF00239">
    <property type="entry name" value="Resolvase"/>
    <property type="match status" value="1"/>
</dbReference>
<dbReference type="PANTHER" id="PTHR30461:SF2">
    <property type="entry name" value="SERINE RECOMBINASE PINE-RELATED"/>
    <property type="match status" value="1"/>
</dbReference>
<sequence>MTAAIPATFQGSPSDEDGEPWLGYIRVSTWKEEKISPELQETAIRAWAARTGKRLLEPLIIDLDMTGRNFKRRIMGGIKRVEAGEARGIAVWKYSRFGRTRDGVPVNLKRLEDAGGQLASATEEVDARTATGRLQRGILFEFAAYESDVRGEQWKETHDYRRYKLHLPATGKRRFGYIWTPRRVPDPTAPTGFRLQEETYKADPTTGPVMADVYRAYVDGDAFYALVANLNDAGHRTLRGGPWTVQTLIRYMDSGFCAGLLRIHDPACHCPTEKRGNCTTPHLFIPGAQEELIDAELWQLYRERRAEIKKTPPRARRALYPLTNLVRCGGCRGTTPVQSVQRFKKGVATNVQGYSYACGKRATTGAKGCPGVWAVRSRIETQVLNWLRDEVAEDIDDAPMIPVQRASAADKRVTAARERARLEAEATKLATGLTNLRTQRATDPDEFEPGEYEAARDRIRQQQAVNRAAMERVATIESTPERSDYAPLLVELLDAWVDMSDAERNALLRQVVRRVALIRTDGEAAIAVHPVWEPDPWAEPVE</sequence>
<dbReference type="EMBL" id="JAVREX010000029">
    <property type="protein sequence ID" value="MDT0432764.1"/>
    <property type="molecule type" value="Genomic_DNA"/>
</dbReference>
<dbReference type="Gene3D" id="3.90.1750.20">
    <property type="entry name" value="Putative Large Serine Recombinase, Chain B, Domain 2"/>
    <property type="match status" value="1"/>
</dbReference>
<protein>
    <submittedName>
        <fullName evidence="4">Recombinase family protein</fullName>
    </submittedName>
</protein>
<accession>A0ABU2RZD5</accession>
<proteinExistence type="predicted"/>
<dbReference type="Pfam" id="PF07508">
    <property type="entry name" value="Recombinase"/>
    <property type="match status" value="1"/>
</dbReference>
<keyword evidence="1" id="KW-0238">DNA-binding</keyword>
<evidence type="ECO:0000256" key="2">
    <source>
        <dbReference type="ARBA" id="ARBA00023172"/>
    </source>
</evidence>
<name>A0ABU2RZD5_9ACTN</name>
<keyword evidence="5" id="KW-1185">Reference proteome</keyword>
<dbReference type="Gene3D" id="3.40.50.1390">
    <property type="entry name" value="Resolvase, N-terminal catalytic domain"/>
    <property type="match status" value="1"/>
</dbReference>
<evidence type="ECO:0000256" key="1">
    <source>
        <dbReference type="ARBA" id="ARBA00023125"/>
    </source>
</evidence>
<organism evidence="4 5">
    <name type="scientific">Streptomyces salyersiae</name>
    <dbReference type="NCBI Taxonomy" id="3075530"/>
    <lineage>
        <taxon>Bacteria</taxon>
        <taxon>Bacillati</taxon>
        <taxon>Actinomycetota</taxon>
        <taxon>Actinomycetes</taxon>
        <taxon>Kitasatosporales</taxon>
        <taxon>Streptomycetaceae</taxon>
        <taxon>Streptomyces</taxon>
    </lineage>
</organism>
<dbReference type="PANTHER" id="PTHR30461">
    <property type="entry name" value="DNA-INVERTASE FROM LAMBDOID PROPHAGE"/>
    <property type="match status" value="1"/>
</dbReference>